<evidence type="ECO:0000256" key="2">
    <source>
        <dbReference type="ARBA" id="ARBA00006490"/>
    </source>
</evidence>
<protein>
    <submittedName>
        <fullName evidence="5">Cysteine desulfurase</fullName>
    </submittedName>
</protein>
<proteinExistence type="inferred from homology"/>
<dbReference type="PANTHER" id="PTHR11601:SF34">
    <property type="entry name" value="CYSTEINE DESULFURASE"/>
    <property type="match status" value="1"/>
</dbReference>
<accession>A0A2V4N7T4</accession>
<dbReference type="RefSeq" id="WP_110672267.1">
    <property type="nucleotide sequence ID" value="NZ_PYBW01000103.1"/>
</dbReference>
<dbReference type="InterPro" id="IPR036868">
    <property type="entry name" value="TusA-like_sf"/>
</dbReference>
<dbReference type="InterPro" id="IPR000192">
    <property type="entry name" value="Aminotrans_V_dom"/>
</dbReference>
<dbReference type="InterPro" id="IPR015421">
    <property type="entry name" value="PyrdxlP-dep_Trfase_major"/>
</dbReference>
<comment type="catalytic activity">
    <reaction evidence="3">
        <text>(sulfur carrier)-H + L-cysteine = (sulfur carrier)-SH + L-alanine</text>
        <dbReference type="Rhea" id="RHEA:43892"/>
        <dbReference type="Rhea" id="RHEA-COMP:14737"/>
        <dbReference type="Rhea" id="RHEA-COMP:14739"/>
        <dbReference type="ChEBI" id="CHEBI:29917"/>
        <dbReference type="ChEBI" id="CHEBI:35235"/>
        <dbReference type="ChEBI" id="CHEBI:57972"/>
        <dbReference type="ChEBI" id="CHEBI:64428"/>
        <dbReference type="EC" id="2.8.1.7"/>
    </reaction>
</comment>
<dbReference type="OrthoDB" id="9808002at2"/>
<dbReference type="InterPro" id="IPR001455">
    <property type="entry name" value="TusA-like"/>
</dbReference>
<feature type="domain" description="UPF0033" evidence="4">
    <location>
        <begin position="411"/>
        <end position="435"/>
    </location>
</feature>
<dbReference type="Gene3D" id="3.30.110.40">
    <property type="entry name" value="TusA-like domain"/>
    <property type="match status" value="1"/>
</dbReference>
<sequence length="485" mass="50213">MSSSPNLYFDAASTAPLHPVARQALAAALDEGWGDPARLHRSGRQARMLLDAARETVAELFGARPDEVSFTSSGTQAVHLGMLGALRGRRRTGRHLVHSAVEHSSVLHTAELFAADGGELTAVGVDRAGLVSPAGFAAAVRPDTALAVLQSANHEVGTVQPVAQTAALLGEVPLLVDAAQSAGRLPVPPGWSLLAASAHKWGGPAGVGVLAVRKGVRFASVLPADERESGRVPGYVNVPAIVAAAASLRAVRAEAAAENARLHALVERIRTAVPQLVPQVEVVGDPVHRLPHLVTFSCLYVDGEVLLTELDRAGIAVSSGSSCTSSTLTPSHVLAAMGVLTEGNVRVSLPTGTTAEQVERFLAVLPGLVARVREPLGLDLPAPAAAVQPTAAAVPPGGAEPHAPASDALVLDALGKRCPLPVIELAKRFGEVEPGRLVVVLADDEAARLDIPAWCEMRGQAYEGEAPAADYGADRGFAYLVRRLS</sequence>
<gene>
    <name evidence="5" type="ORF">C7C46_25530</name>
</gene>
<dbReference type="SUPFAM" id="SSF64307">
    <property type="entry name" value="SirA-like"/>
    <property type="match status" value="1"/>
</dbReference>
<dbReference type="PANTHER" id="PTHR11601">
    <property type="entry name" value="CYSTEINE DESULFURYLASE FAMILY MEMBER"/>
    <property type="match status" value="1"/>
</dbReference>
<keyword evidence="6" id="KW-1185">Reference proteome</keyword>
<evidence type="ECO:0000313" key="5">
    <source>
        <dbReference type="EMBL" id="PYC72952.1"/>
    </source>
</evidence>
<reference evidence="5 6" key="1">
    <citation type="submission" date="2018-03" db="EMBL/GenBank/DDBJ databases">
        <title>Bioinformatic expansion and discovery of thiopeptide antibiotics.</title>
        <authorList>
            <person name="Schwalen C.J."/>
            <person name="Hudson G.A."/>
            <person name="Mitchell D.A."/>
        </authorList>
    </citation>
    <scope>NUCLEOTIDE SEQUENCE [LARGE SCALE GENOMIC DNA]</scope>
    <source>
        <strain evidence="5 6">ATCC 21389</strain>
    </source>
</reference>
<dbReference type="Pfam" id="PF01206">
    <property type="entry name" value="TusA"/>
    <property type="match status" value="1"/>
</dbReference>
<name>A0A2V4N7T4_9ACTN</name>
<evidence type="ECO:0000256" key="3">
    <source>
        <dbReference type="ARBA" id="ARBA00050776"/>
    </source>
</evidence>
<comment type="cofactor">
    <cofactor evidence="1">
        <name>pyridoxal 5'-phosphate</name>
        <dbReference type="ChEBI" id="CHEBI:597326"/>
    </cofactor>
</comment>
<dbReference type="AlphaFoldDB" id="A0A2V4N7T4"/>
<dbReference type="EMBL" id="PYBW01000103">
    <property type="protein sequence ID" value="PYC72952.1"/>
    <property type="molecule type" value="Genomic_DNA"/>
</dbReference>
<dbReference type="Pfam" id="PF00266">
    <property type="entry name" value="Aminotran_5"/>
    <property type="match status" value="1"/>
</dbReference>
<dbReference type="PROSITE" id="PS01148">
    <property type="entry name" value="UPF0033"/>
    <property type="match status" value="1"/>
</dbReference>
<evidence type="ECO:0000259" key="4">
    <source>
        <dbReference type="PROSITE" id="PS01148"/>
    </source>
</evidence>
<organism evidence="5 6">
    <name type="scientific">Streptomyces tateyamensis</name>
    <dbReference type="NCBI Taxonomy" id="565073"/>
    <lineage>
        <taxon>Bacteria</taxon>
        <taxon>Bacillati</taxon>
        <taxon>Actinomycetota</taxon>
        <taxon>Actinomycetes</taxon>
        <taxon>Kitasatosporales</taxon>
        <taxon>Streptomycetaceae</taxon>
        <taxon>Streptomyces</taxon>
    </lineage>
</organism>
<comment type="similarity">
    <text evidence="2">Belongs to the class-V pyridoxal-phosphate-dependent aminotransferase family. NifS/IscS subfamily.</text>
</comment>
<dbReference type="InterPro" id="IPR015422">
    <property type="entry name" value="PyrdxlP-dep_Trfase_small"/>
</dbReference>
<evidence type="ECO:0000256" key="1">
    <source>
        <dbReference type="ARBA" id="ARBA00001933"/>
    </source>
</evidence>
<dbReference type="Gene3D" id="3.40.640.10">
    <property type="entry name" value="Type I PLP-dependent aspartate aminotransferase-like (Major domain)"/>
    <property type="match status" value="1"/>
</dbReference>
<dbReference type="Gene3D" id="3.90.1150.10">
    <property type="entry name" value="Aspartate Aminotransferase, domain 1"/>
    <property type="match status" value="1"/>
</dbReference>
<dbReference type="GO" id="GO:0031071">
    <property type="term" value="F:cysteine desulfurase activity"/>
    <property type="evidence" value="ECO:0007669"/>
    <property type="project" value="UniProtKB-EC"/>
</dbReference>
<evidence type="ECO:0000313" key="6">
    <source>
        <dbReference type="Proteomes" id="UP000248039"/>
    </source>
</evidence>
<dbReference type="Proteomes" id="UP000248039">
    <property type="component" value="Unassembled WGS sequence"/>
</dbReference>
<dbReference type="CDD" id="cd00291">
    <property type="entry name" value="SirA_YedF_YeeD"/>
    <property type="match status" value="1"/>
</dbReference>
<comment type="caution">
    <text evidence="5">The sequence shown here is derived from an EMBL/GenBank/DDBJ whole genome shotgun (WGS) entry which is preliminary data.</text>
</comment>
<dbReference type="SUPFAM" id="SSF53383">
    <property type="entry name" value="PLP-dependent transferases"/>
    <property type="match status" value="1"/>
</dbReference>
<dbReference type="InterPro" id="IPR015424">
    <property type="entry name" value="PyrdxlP-dep_Trfase"/>
</dbReference>